<dbReference type="InterPro" id="IPR052557">
    <property type="entry name" value="CAP/Cytokinesis_protein"/>
</dbReference>
<evidence type="ECO:0000313" key="2">
    <source>
        <dbReference type="EMBL" id="RPD96465.1"/>
    </source>
</evidence>
<dbReference type="AlphaFoldDB" id="A0A3N4NLQ6"/>
<proteinExistence type="predicted"/>
<comment type="caution">
    <text evidence="2">The sequence shown here is derived from an EMBL/GenBank/DDBJ whole genome shotgun (WGS) entry which is preliminary data.</text>
</comment>
<dbReference type="InterPro" id="IPR038765">
    <property type="entry name" value="Papain-like_cys_pep_sf"/>
</dbReference>
<dbReference type="SUPFAM" id="SSF54001">
    <property type="entry name" value="Cysteine proteinases"/>
    <property type="match status" value="1"/>
</dbReference>
<evidence type="ECO:0000259" key="1">
    <source>
        <dbReference type="SMART" id="SM00460"/>
    </source>
</evidence>
<dbReference type="PANTHER" id="PTHR46333">
    <property type="entry name" value="CYTOKINESIS PROTEIN 3"/>
    <property type="match status" value="1"/>
</dbReference>
<dbReference type="EMBL" id="RPFJ01000011">
    <property type="protein sequence ID" value="RPD96465.1"/>
    <property type="molecule type" value="Genomic_DNA"/>
</dbReference>
<dbReference type="Proteomes" id="UP000270856">
    <property type="component" value="Unassembled WGS sequence"/>
</dbReference>
<gene>
    <name evidence="2" type="ORF">EGM88_08840</name>
</gene>
<sequence>MRLITIYLTLLLFLNKIVAQQFEIADQLNTTHHKISFSETLNANYTSVDTKVRDYGAKYNSSNELAEQILKDFTLKKERIRALYTWICLNIHYDMDALTNKQTEISFSYTSKADFNSKIEAVNSNIITTTLQSKKAICEGYALTFKRVSEYLGIPCVLIGGFTKGKASDINNPTLTENHAWNAVKIDKKWYLIDTTWGAGYFNGNRWVSQFDDFYFFTDPKQFALTHYPTEKEWLLREDNLTKKQFYNTPIYKKSFFLNKMKLISPNFGLLKVATGDHISFLINKIPENTHLFYAYEGDKYSKKVELNCNNSQCNFAIPFKKNRDSVLYLFLNQQPILEFFVENKR</sequence>
<dbReference type="InterPro" id="IPR002931">
    <property type="entry name" value="Transglutaminase-like"/>
</dbReference>
<protein>
    <recommendedName>
        <fullName evidence="1">Transglutaminase-like domain-containing protein</fullName>
    </recommendedName>
</protein>
<dbReference type="RefSeq" id="WP_123897631.1">
    <property type="nucleotide sequence ID" value="NZ_RPFJ01000011.1"/>
</dbReference>
<dbReference type="Gene3D" id="3.10.620.30">
    <property type="match status" value="1"/>
</dbReference>
<dbReference type="Pfam" id="PF01841">
    <property type="entry name" value="Transglut_core"/>
    <property type="match status" value="1"/>
</dbReference>
<dbReference type="GO" id="GO:0005737">
    <property type="term" value="C:cytoplasm"/>
    <property type="evidence" value="ECO:0007669"/>
    <property type="project" value="TreeGrafter"/>
</dbReference>
<dbReference type="OrthoDB" id="9788327at2"/>
<dbReference type="PANTHER" id="PTHR46333:SF2">
    <property type="entry name" value="CYTOKINESIS PROTEIN 3"/>
    <property type="match status" value="1"/>
</dbReference>
<name>A0A3N4NLQ6_9FLAO</name>
<evidence type="ECO:0000313" key="3">
    <source>
        <dbReference type="Proteomes" id="UP000270856"/>
    </source>
</evidence>
<organism evidence="2 3">
    <name type="scientific">Aureibaculum marinum</name>
    <dbReference type="NCBI Taxonomy" id="2487930"/>
    <lineage>
        <taxon>Bacteria</taxon>
        <taxon>Pseudomonadati</taxon>
        <taxon>Bacteroidota</taxon>
        <taxon>Flavobacteriia</taxon>
        <taxon>Flavobacteriales</taxon>
        <taxon>Flavobacteriaceae</taxon>
        <taxon>Aureibaculum</taxon>
    </lineage>
</organism>
<reference evidence="2 3" key="1">
    <citation type="submission" date="2018-11" db="EMBL/GenBank/DDBJ databases">
        <title>Aureibaculum marinum gen. nov., sp. nov., a member of the family Flavobacteriaceae isolated from the Bohai Sea.</title>
        <authorList>
            <person name="Ji X."/>
        </authorList>
    </citation>
    <scope>NUCLEOTIDE SEQUENCE [LARGE SCALE GENOMIC DNA]</scope>
    <source>
        <strain evidence="2 3">BH-SD17</strain>
    </source>
</reference>
<keyword evidence="3" id="KW-1185">Reference proteome</keyword>
<feature type="domain" description="Transglutaminase-like" evidence="1">
    <location>
        <begin position="130"/>
        <end position="197"/>
    </location>
</feature>
<accession>A0A3N4NLQ6</accession>
<dbReference type="SMART" id="SM00460">
    <property type="entry name" value="TGc"/>
    <property type="match status" value="1"/>
</dbReference>